<dbReference type="EMBL" id="CP036272">
    <property type="protein sequence ID" value="QDT61979.1"/>
    <property type="molecule type" value="Genomic_DNA"/>
</dbReference>
<feature type="domain" description="NAD-dependent epimerase/dehydratase" evidence="2">
    <location>
        <begin position="83"/>
        <end position="268"/>
    </location>
</feature>
<dbReference type="SUPFAM" id="SSF51735">
    <property type="entry name" value="NAD(P)-binding Rossmann-fold domains"/>
    <property type="match status" value="1"/>
</dbReference>
<gene>
    <name evidence="3" type="ORF">SV7mr_45200</name>
</gene>
<dbReference type="RefSeq" id="WP_419187717.1">
    <property type="nucleotide sequence ID" value="NZ_CP036272.1"/>
</dbReference>
<dbReference type="PANTHER" id="PTHR43574">
    <property type="entry name" value="EPIMERASE-RELATED"/>
    <property type="match status" value="1"/>
</dbReference>
<dbReference type="Gene3D" id="3.40.50.720">
    <property type="entry name" value="NAD(P)-binding Rossmann-like Domain"/>
    <property type="match status" value="1"/>
</dbReference>
<organism evidence="3 4">
    <name type="scientific">Stieleria bergensis</name>
    <dbReference type="NCBI Taxonomy" id="2528025"/>
    <lineage>
        <taxon>Bacteria</taxon>
        <taxon>Pseudomonadati</taxon>
        <taxon>Planctomycetota</taxon>
        <taxon>Planctomycetia</taxon>
        <taxon>Pirellulales</taxon>
        <taxon>Pirellulaceae</taxon>
        <taxon>Stieleria</taxon>
    </lineage>
</organism>
<reference evidence="3 4" key="1">
    <citation type="submission" date="2019-02" db="EMBL/GenBank/DDBJ databases">
        <title>Deep-cultivation of Planctomycetes and their phenomic and genomic characterization uncovers novel biology.</title>
        <authorList>
            <person name="Wiegand S."/>
            <person name="Jogler M."/>
            <person name="Boedeker C."/>
            <person name="Pinto D."/>
            <person name="Vollmers J."/>
            <person name="Rivas-Marin E."/>
            <person name="Kohn T."/>
            <person name="Peeters S.H."/>
            <person name="Heuer A."/>
            <person name="Rast P."/>
            <person name="Oberbeckmann S."/>
            <person name="Bunk B."/>
            <person name="Jeske O."/>
            <person name="Meyerdierks A."/>
            <person name="Storesund J.E."/>
            <person name="Kallscheuer N."/>
            <person name="Luecker S."/>
            <person name="Lage O.M."/>
            <person name="Pohl T."/>
            <person name="Merkel B.J."/>
            <person name="Hornburger P."/>
            <person name="Mueller R.-W."/>
            <person name="Bruemmer F."/>
            <person name="Labrenz M."/>
            <person name="Spormann A.M."/>
            <person name="Op den Camp H."/>
            <person name="Overmann J."/>
            <person name="Amann R."/>
            <person name="Jetten M.S.M."/>
            <person name="Mascher T."/>
            <person name="Medema M.H."/>
            <person name="Devos D.P."/>
            <person name="Kaster A.-K."/>
            <person name="Ovreas L."/>
            <person name="Rohde M."/>
            <person name="Galperin M.Y."/>
            <person name="Jogler C."/>
        </authorList>
    </citation>
    <scope>NUCLEOTIDE SEQUENCE [LARGE SCALE GENOMIC DNA]</scope>
    <source>
        <strain evidence="3 4">SV_7m_r</strain>
    </source>
</reference>
<proteinExistence type="predicted"/>
<accession>A0A517T0R7</accession>
<protein>
    <recommendedName>
        <fullName evidence="2">NAD-dependent epimerase/dehydratase domain-containing protein</fullName>
    </recommendedName>
</protein>
<keyword evidence="4" id="KW-1185">Reference proteome</keyword>
<keyword evidence="1" id="KW-0520">NAD</keyword>
<evidence type="ECO:0000313" key="3">
    <source>
        <dbReference type="EMBL" id="QDT61979.1"/>
    </source>
</evidence>
<dbReference type="InterPro" id="IPR036291">
    <property type="entry name" value="NAD(P)-bd_dom_sf"/>
</dbReference>
<sequence>MNEVDSDVLIVGAGYLGSCVATEISKKAAIQAGGLVRSQSTLGIRRNNQFTVPEQSRLAAPLQHSDGLITPFQGHGRCYATTRGADRKRPARSAMASAVGSPWQPLQLDWTDGRTIQRLGLHHLSPGARVLIAISYDRSSRHSRYESQVGGLINLLGHLPTDARVCYVSTTGVYHQKDGRWVDETSPTFPARPGGQAHLQAEQQLHVQRPNSPWMVLRLAGIYGPGRVPRAADVIAGRPIASPQHGHLNLIHVQDAARAVMAAWDRLQQPRPASMQERLYLVSDDRPVIRSDFYRFIADHYRAPAPTYVQPAPGSPALLRSDSDKRVSNGKLRRDLLPSLLYPDYRDGLLNVLT</sequence>
<evidence type="ECO:0000256" key="1">
    <source>
        <dbReference type="ARBA" id="ARBA00023027"/>
    </source>
</evidence>
<evidence type="ECO:0000313" key="4">
    <source>
        <dbReference type="Proteomes" id="UP000315003"/>
    </source>
</evidence>
<name>A0A517T0R7_9BACT</name>
<evidence type="ECO:0000259" key="2">
    <source>
        <dbReference type="Pfam" id="PF01370"/>
    </source>
</evidence>
<dbReference type="InterPro" id="IPR001509">
    <property type="entry name" value="Epimerase_deHydtase"/>
</dbReference>
<dbReference type="AlphaFoldDB" id="A0A517T0R7"/>
<dbReference type="Proteomes" id="UP000315003">
    <property type="component" value="Chromosome"/>
</dbReference>
<dbReference type="Pfam" id="PF01370">
    <property type="entry name" value="Epimerase"/>
    <property type="match status" value="1"/>
</dbReference>